<dbReference type="Pfam" id="PF13639">
    <property type="entry name" value="zf-RING_2"/>
    <property type="match status" value="1"/>
</dbReference>
<feature type="transmembrane region" description="Helical" evidence="6">
    <location>
        <begin position="194"/>
        <end position="215"/>
    </location>
</feature>
<gene>
    <name evidence="8" type="ORF">BG011_009235</name>
</gene>
<evidence type="ECO:0000313" key="9">
    <source>
        <dbReference type="Proteomes" id="UP000726737"/>
    </source>
</evidence>
<evidence type="ECO:0000256" key="4">
    <source>
        <dbReference type="PROSITE-ProRule" id="PRU00175"/>
    </source>
</evidence>
<comment type="caution">
    <text evidence="8">The sequence shown here is derived from an EMBL/GenBank/DDBJ whole genome shotgun (WGS) entry which is preliminary data.</text>
</comment>
<organism evidence="8 9">
    <name type="scientific">Mortierella polycephala</name>
    <dbReference type="NCBI Taxonomy" id="41804"/>
    <lineage>
        <taxon>Eukaryota</taxon>
        <taxon>Fungi</taxon>
        <taxon>Fungi incertae sedis</taxon>
        <taxon>Mucoromycota</taxon>
        <taxon>Mortierellomycotina</taxon>
        <taxon>Mortierellomycetes</taxon>
        <taxon>Mortierellales</taxon>
        <taxon>Mortierellaceae</taxon>
        <taxon>Mortierella</taxon>
    </lineage>
</organism>
<accession>A0A9P6QAQ9</accession>
<dbReference type="GO" id="GO:0008270">
    <property type="term" value="F:zinc ion binding"/>
    <property type="evidence" value="ECO:0007669"/>
    <property type="project" value="UniProtKB-KW"/>
</dbReference>
<keyword evidence="1" id="KW-0479">Metal-binding</keyword>
<feature type="domain" description="RING-type" evidence="7">
    <location>
        <begin position="502"/>
        <end position="543"/>
    </location>
</feature>
<dbReference type="PANTHER" id="PTHR14155">
    <property type="entry name" value="RING FINGER DOMAIN-CONTAINING"/>
    <property type="match status" value="1"/>
</dbReference>
<dbReference type="EMBL" id="JAAAJA010000081">
    <property type="protein sequence ID" value="KAG0263133.1"/>
    <property type="molecule type" value="Genomic_DNA"/>
</dbReference>
<feature type="transmembrane region" description="Helical" evidence="6">
    <location>
        <begin position="304"/>
        <end position="322"/>
    </location>
</feature>
<feature type="region of interest" description="Disordered" evidence="5">
    <location>
        <begin position="1"/>
        <end position="48"/>
    </location>
</feature>
<dbReference type="PANTHER" id="PTHR14155:SF627">
    <property type="entry name" value="OS06G0192800 PROTEIN"/>
    <property type="match status" value="1"/>
</dbReference>
<evidence type="ECO:0000256" key="2">
    <source>
        <dbReference type="ARBA" id="ARBA00022771"/>
    </source>
</evidence>
<evidence type="ECO:0000313" key="8">
    <source>
        <dbReference type="EMBL" id="KAG0263133.1"/>
    </source>
</evidence>
<name>A0A9P6QAQ9_9FUNG</name>
<keyword evidence="6" id="KW-0812">Transmembrane</keyword>
<dbReference type="PROSITE" id="PS50089">
    <property type="entry name" value="ZF_RING_2"/>
    <property type="match status" value="1"/>
</dbReference>
<dbReference type="OrthoDB" id="8062037at2759"/>
<evidence type="ECO:0000256" key="5">
    <source>
        <dbReference type="SAM" id="MobiDB-lite"/>
    </source>
</evidence>
<feature type="compositionally biased region" description="Low complexity" evidence="5">
    <location>
        <begin position="1"/>
        <end position="23"/>
    </location>
</feature>
<sequence length="548" mass="61241">MDLAAPSPSASPSLQTSTLTSLQGDIPPAVPVAEPSVQQPSPSSLVGQPLAARARPWWQPPARNFRPHPGNRILSSYDLSQTTETTRSEGCFHYWYRALHYVLRIPFRQLFGPDPSYDPAAPEPLPDIPLQAGTVATTTGYHRFSHPRDYISQVKKAWSENTSNTTLLTALFTTLICTLMAAFALALNWSAQCTYLKVFLIAFVVRKWFVTVHMMNRRLYLLPLKFVEPDPDMKDELNEGTAWYLSQLFTWHGYAMFIFGSLYVFSSGAPQYLGEARMIAGVAIAFSCMGLTVFVALYTLLFSALFLFYLTYTIFFCMVWPIERYNLSRQRVISRQNGGYQSEGITNTTDLMAIARTLEDAENGEVADSGGVFGAVDNIKLIPEVAAIPIVIFRKQTPKPTPLASEGDQPVTISIPLSDPDTIIDVTNDMPNSTSTPSLGHIQYPEPVLLRSTQTQTQTRVSPQSSSAIPATINSYQYNASEPIADVVTTQQEYPTICDEECAICLFDFEDGDELRHLYCDHYFHRSCIDRWLVKNPKCPKCKRSLVA</sequence>
<evidence type="ECO:0000256" key="1">
    <source>
        <dbReference type="ARBA" id="ARBA00022723"/>
    </source>
</evidence>
<evidence type="ECO:0000256" key="6">
    <source>
        <dbReference type="SAM" id="Phobius"/>
    </source>
</evidence>
<feature type="transmembrane region" description="Helical" evidence="6">
    <location>
        <begin position="167"/>
        <end position="187"/>
    </location>
</feature>
<keyword evidence="6" id="KW-1133">Transmembrane helix</keyword>
<reference evidence="8" key="1">
    <citation type="journal article" date="2020" name="Fungal Divers.">
        <title>Resolving the Mortierellaceae phylogeny through synthesis of multi-gene phylogenetics and phylogenomics.</title>
        <authorList>
            <person name="Vandepol N."/>
            <person name="Liber J."/>
            <person name="Desiro A."/>
            <person name="Na H."/>
            <person name="Kennedy M."/>
            <person name="Barry K."/>
            <person name="Grigoriev I.V."/>
            <person name="Miller A.N."/>
            <person name="O'Donnell K."/>
            <person name="Stajich J.E."/>
            <person name="Bonito G."/>
        </authorList>
    </citation>
    <scope>NUCLEOTIDE SEQUENCE</scope>
    <source>
        <strain evidence="8">KOD948</strain>
    </source>
</reference>
<keyword evidence="9" id="KW-1185">Reference proteome</keyword>
<dbReference type="Proteomes" id="UP000726737">
    <property type="component" value="Unassembled WGS sequence"/>
</dbReference>
<keyword evidence="2 4" id="KW-0863">Zinc-finger</keyword>
<dbReference type="SMART" id="SM00184">
    <property type="entry name" value="RING"/>
    <property type="match status" value="1"/>
</dbReference>
<evidence type="ECO:0000259" key="7">
    <source>
        <dbReference type="PROSITE" id="PS50089"/>
    </source>
</evidence>
<dbReference type="AlphaFoldDB" id="A0A9P6QAQ9"/>
<feature type="transmembrane region" description="Helical" evidence="6">
    <location>
        <begin position="242"/>
        <end position="266"/>
    </location>
</feature>
<feature type="compositionally biased region" description="Low complexity" evidence="5">
    <location>
        <begin position="31"/>
        <end position="48"/>
    </location>
</feature>
<proteinExistence type="predicted"/>
<dbReference type="InterPro" id="IPR053238">
    <property type="entry name" value="RING-H2_zinc_finger"/>
</dbReference>
<keyword evidence="6" id="KW-0472">Membrane</keyword>
<protein>
    <recommendedName>
        <fullName evidence="7">RING-type domain-containing protein</fullName>
    </recommendedName>
</protein>
<dbReference type="Gene3D" id="3.30.40.10">
    <property type="entry name" value="Zinc/RING finger domain, C3HC4 (zinc finger)"/>
    <property type="match status" value="1"/>
</dbReference>
<dbReference type="InterPro" id="IPR013083">
    <property type="entry name" value="Znf_RING/FYVE/PHD"/>
</dbReference>
<feature type="transmembrane region" description="Helical" evidence="6">
    <location>
        <begin position="278"/>
        <end position="298"/>
    </location>
</feature>
<keyword evidence="3" id="KW-0862">Zinc</keyword>
<dbReference type="InterPro" id="IPR001841">
    <property type="entry name" value="Znf_RING"/>
</dbReference>
<evidence type="ECO:0000256" key="3">
    <source>
        <dbReference type="ARBA" id="ARBA00022833"/>
    </source>
</evidence>
<dbReference type="SUPFAM" id="SSF57850">
    <property type="entry name" value="RING/U-box"/>
    <property type="match status" value="1"/>
</dbReference>